<dbReference type="AlphaFoldDB" id="A0AAW0HQE7"/>
<feature type="region of interest" description="Disordered" evidence="1">
    <location>
        <begin position="1"/>
        <end position="22"/>
    </location>
</feature>
<evidence type="ECO:0000256" key="1">
    <source>
        <dbReference type="SAM" id="MobiDB-lite"/>
    </source>
</evidence>
<comment type="caution">
    <text evidence="2">The sequence shown here is derived from an EMBL/GenBank/DDBJ whole genome shotgun (WGS) entry which is preliminary data.</text>
</comment>
<gene>
    <name evidence="2" type="ORF">U0070_024699</name>
</gene>
<organism evidence="2 3">
    <name type="scientific">Myodes glareolus</name>
    <name type="common">Bank vole</name>
    <name type="synonym">Clethrionomys glareolus</name>
    <dbReference type="NCBI Taxonomy" id="447135"/>
    <lineage>
        <taxon>Eukaryota</taxon>
        <taxon>Metazoa</taxon>
        <taxon>Chordata</taxon>
        <taxon>Craniata</taxon>
        <taxon>Vertebrata</taxon>
        <taxon>Euteleostomi</taxon>
        <taxon>Mammalia</taxon>
        <taxon>Eutheria</taxon>
        <taxon>Euarchontoglires</taxon>
        <taxon>Glires</taxon>
        <taxon>Rodentia</taxon>
        <taxon>Myomorpha</taxon>
        <taxon>Muroidea</taxon>
        <taxon>Cricetidae</taxon>
        <taxon>Arvicolinae</taxon>
        <taxon>Myodes</taxon>
    </lineage>
</organism>
<evidence type="ECO:0000313" key="2">
    <source>
        <dbReference type="EMBL" id="KAK7804316.1"/>
    </source>
</evidence>
<keyword evidence="3" id="KW-1185">Reference proteome</keyword>
<proteinExistence type="predicted"/>
<sequence>MTPPTPPRNLEEEQKAKALRGR</sequence>
<dbReference type="EMBL" id="JBBHLL010000384">
    <property type="protein sequence ID" value="KAK7804316.1"/>
    <property type="molecule type" value="Genomic_DNA"/>
</dbReference>
<reference evidence="2 3" key="1">
    <citation type="journal article" date="2023" name="bioRxiv">
        <title>Conserved and derived expression patterns and positive selection on dental genes reveal complex evolutionary context of ever-growing rodent molars.</title>
        <authorList>
            <person name="Calamari Z.T."/>
            <person name="Song A."/>
            <person name="Cohen E."/>
            <person name="Akter M."/>
            <person name="Roy R.D."/>
            <person name="Hallikas O."/>
            <person name="Christensen M.M."/>
            <person name="Li P."/>
            <person name="Marangoni P."/>
            <person name="Jernvall J."/>
            <person name="Klein O.D."/>
        </authorList>
    </citation>
    <scope>NUCLEOTIDE SEQUENCE [LARGE SCALE GENOMIC DNA]</scope>
    <source>
        <strain evidence="2">V071</strain>
    </source>
</reference>
<accession>A0AAW0HQE7</accession>
<dbReference type="Proteomes" id="UP001488838">
    <property type="component" value="Unassembled WGS sequence"/>
</dbReference>
<evidence type="ECO:0000313" key="3">
    <source>
        <dbReference type="Proteomes" id="UP001488838"/>
    </source>
</evidence>
<protein>
    <submittedName>
        <fullName evidence="2">Uncharacterized protein</fullName>
    </submittedName>
</protein>
<feature type="non-terminal residue" evidence="2">
    <location>
        <position position="22"/>
    </location>
</feature>
<name>A0AAW0HQE7_MYOGA</name>